<dbReference type="EMBL" id="JAGSPB010000001">
    <property type="protein sequence ID" value="MBV7265892.1"/>
    <property type="molecule type" value="Genomic_DNA"/>
</dbReference>
<dbReference type="Proteomes" id="UP000699975">
    <property type="component" value="Unassembled WGS sequence"/>
</dbReference>
<feature type="signal peptide" evidence="1">
    <location>
        <begin position="1"/>
        <end position="24"/>
    </location>
</feature>
<comment type="caution">
    <text evidence="2">The sequence shown here is derived from an EMBL/GenBank/DDBJ whole genome shotgun (WGS) entry which is preliminary data.</text>
</comment>
<keyword evidence="3" id="KW-1185">Reference proteome</keyword>
<protein>
    <submittedName>
        <fullName evidence="2">UrcA family protein</fullName>
    </submittedName>
</protein>
<organism evidence="2 3">
    <name type="scientific">Erythrobacter ani</name>
    <dbReference type="NCBI Taxonomy" id="2827235"/>
    <lineage>
        <taxon>Bacteria</taxon>
        <taxon>Pseudomonadati</taxon>
        <taxon>Pseudomonadota</taxon>
        <taxon>Alphaproteobacteria</taxon>
        <taxon>Sphingomonadales</taxon>
        <taxon>Erythrobacteraceae</taxon>
        <taxon>Erythrobacter/Porphyrobacter group</taxon>
        <taxon>Erythrobacter</taxon>
    </lineage>
</organism>
<dbReference type="NCBIfam" id="TIGR04433">
    <property type="entry name" value="UrcA_uranyl"/>
    <property type="match status" value="1"/>
</dbReference>
<evidence type="ECO:0000313" key="2">
    <source>
        <dbReference type="EMBL" id="MBV7265892.1"/>
    </source>
</evidence>
<accession>A0ABS6SN12</accession>
<feature type="chain" id="PRO_5045798657" evidence="1">
    <location>
        <begin position="25"/>
        <end position="113"/>
    </location>
</feature>
<keyword evidence="1" id="KW-0732">Signal</keyword>
<reference evidence="2 3" key="1">
    <citation type="submission" date="2021-04" db="EMBL/GenBank/DDBJ databases">
        <authorList>
            <person name="Pira H."/>
            <person name="Risdian C."/>
            <person name="Wink J."/>
        </authorList>
    </citation>
    <scope>NUCLEOTIDE SEQUENCE [LARGE SCALE GENOMIC DNA]</scope>
    <source>
        <strain evidence="2 3">WH131</strain>
    </source>
</reference>
<proteinExistence type="predicted"/>
<dbReference type="RefSeq" id="WP_218316298.1">
    <property type="nucleotide sequence ID" value="NZ_JAGSPB010000001.1"/>
</dbReference>
<sequence length="113" mass="11885">MFNRKVFTAVAIGIAALNALPASAQTTVEVSTGQFDLTTTAGQRALDAELNSAVDKICGVRPSSLTLRGVNSHQNCIAETKASFMEQRNFAIARAQSESRLAVTGERASNNAG</sequence>
<dbReference type="InterPro" id="IPR030972">
    <property type="entry name" value="UrcA_uranyl"/>
</dbReference>
<evidence type="ECO:0000256" key="1">
    <source>
        <dbReference type="SAM" id="SignalP"/>
    </source>
</evidence>
<name>A0ABS6SN12_9SPHN</name>
<evidence type="ECO:0000313" key="3">
    <source>
        <dbReference type="Proteomes" id="UP000699975"/>
    </source>
</evidence>
<gene>
    <name evidence="2" type="ORF">KCG45_06840</name>
</gene>